<protein>
    <recommendedName>
        <fullName evidence="2">Peptidase C14 caspase domain-containing protein</fullName>
    </recommendedName>
</protein>
<reference evidence="3" key="2">
    <citation type="submission" date="2024-10" db="UniProtKB">
        <authorList>
            <consortium name="EnsemblProtists"/>
        </authorList>
    </citation>
    <scope>IDENTIFICATION</scope>
</reference>
<dbReference type="InterPro" id="IPR050452">
    <property type="entry name" value="Metacaspase"/>
</dbReference>
<dbReference type="AlphaFoldDB" id="A0A0D3JDF1"/>
<name>A0A0D3JDF1_EMIH1</name>
<dbReference type="EnsemblProtists" id="EOD21536">
    <property type="protein sequence ID" value="EOD21536"/>
    <property type="gene ID" value="EMIHUDRAFT_43172"/>
</dbReference>
<evidence type="ECO:0000259" key="2">
    <source>
        <dbReference type="Pfam" id="PF00656"/>
    </source>
</evidence>
<evidence type="ECO:0000313" key="3">
    <source>
        <dbReference type="EnsemblProtists" id="EOD21536"/>
    </source>
</evidence>
<reference evidence="4" key="1">
    <citation type="journal article" date="2013" name="Nature">
        <title>Pan genome of the phytoplankton Emiliania underpins its global distribution.</title>
        <authorList>
            <person name="Read B.A."/>
            <person name="Kegel J."/>
            <person name="Klute M.J."/>
            <person name="Kuo A."/>
            <person name="Lefebvre S.C."/>
            <person name="Maumus F."/>
            <person name="Mayer C."/>
            <person name="Miller J."/>
            <person name="Monier A."/>
            <person name="Salamov A."/>
            <person name="Young J."/>
            <person name="Aguilar M."/>
            <person name="Claverie J.M."/>
            <person name="Frickenhaus S."/>
            <person name="Gonzalez K."/>
            <person name="Herman E.K."/>
            <person name="Lin Y.C."/>
            <person name="Napier J."/>
            <person name="Ogata H."/>
            <person name="Sarno A.F."/>
            <person name="Shmutz J."/>
            <person name="Schroeder D."/>
            <person name="de Vargas C."/>
            <person name="Verret F."/>
            <person name="von Dassow P."/>
            <person name="Valentin K."/>
            <person name="Van de Peer Y."/>
            <person name="Wheeler G."/>
            <person name="Dacks J.B."/>
            <person name="Delwiche C.F."/>
            <person name="Dyhrman S.T."/>
            <person name="Glockner G."/>
            <person name="John U."/>
            <person name="Richards T."/>
            <person name="Worden A.Z."/>
            <person name="Zhang X."/>
            <person name="Grigoriev I.V."/>
            <person name="Allen A.E."/>
            <person name="Bidle K."/>
            <person name="Borodovsky M."/>
            <person name="Bowler C."/>
            <person name="Brownlee C."/>
            <person name="Cock J.M."/>
            <person name="Elias M."/>
            <person name="Gladyshev V.N."/>
            <person name="Groth M."/>
            <person name="Guda C."/>
            <person name="Hadaegh A."/>
            <person name="Iglesias-Rodriguez M.D."/>
            <person name="Jenkins J."/>
            <person name="Jones B.M."/>
            <person name="Lawson T."/>
            <person name="Leese F."/>
            <person name="Lindquist E."/>
            <person name="Lobanov A."/>
            <person name="Lomsadze A."/>
            <person name="Malik S.B."/>
            <person name="Marsh M.E."/>
            <person name="Mackinder L."/>
            <person name="Mock T."/>
            <person name="Mueller-Roeber B."/>
            <person name="Pagarete A."/>
            <person name="Parker M."/>
            <person name="Probert I."/>
            <person name="Quesneville H."/>
            <person name="Raines C."/>
            <person name="Rensing S.A."/>
            <person name="Riano-Pachon D.M."/>
            <person name="Richier S."/>
            <person name="Rokitta S."/>
            <person name="Shiraiwa Y."/>
            <person name="Soanes D.M."/>
            <person name="van der Giezen M."/>
            <person name="Wahlund T.M."/>
            <person name="Williams B."/>
            <person name="Wilson W."/>
            <person name="Wolfe G."/>
            <person name="Wurch L.L."/>
        </authorList>
    </citation>
    <scope>NUCLEOTIDE SEQUENCE</scope>
</reference>
<evidence type="ECO:0000256" key="1">
    <source>
        <dbReference type="ARBA" id="ARBA00009005"/>
    </source>
</evidence>
<accession>A0A0D3JDF1</accession>
<dbReference type="PaxDb" id="2903-EOD21536"/>
<dbReference type="Gene3D" id="3.40.50.12660">
    <property type="match status" value="1"/>
</dbReference>
<dbReference type="GO" id="GO:0004197">
    <property type="term" value="F:cysteine-type endopeptidase activity"/>
    <property type="evidence" value="ECO:0007669"/>
    <property type="project" value="InterPro"/>
</dbReference>
<dbReference type="Pfam" id="PF00656">
    <property type="entry name" value="Peptidase_C14"/>
    <property type="match status" value="1"/>
</dbReference>
<dbReference type="PANTHER" id="PTHR48104">
    <property type="entry name" value="METACASPASE-4"/>
    <property type="match status" value="1"/>
</dbReference>
<dbReference type="PANTHER" id="PTHR48104:SF30">
    <property type="entry name" value="METACASPASE-1"/>
    <property type="match status" value="1"/>
</dbReference>
<dbReference type="InterPro" id="IPR011600">
    <property type="entry name" value="Pept_C14_caspase"/>
</dbReference>
<dbReference type="KEGG" id="ehx:EMIHUDRAFT_43172"/>
<sequence length="276" mass="29198">TRASLNGNRRSVLIGINYSGLSSPSELRGCVNDVKRMRPFVERLGFPSNEGSQMVLLDDGSTPLAPTMANIRGAIAWLVEGAAAGDALFFQYSGHGGRIQGSDGFHETLCPLDMASEGQLLDTELFETLVAPLPSGCRLTVILDSCHSAGALNLPFLFTGTEGNLKSALAGEAVQMAMSRNWLRDVIAITGCRSDQTSADVGNVDLQFDLQPTARSGAGGALTSAFIEALDGREAAPSYLELLEAIRLKLAEEGFTQVPQLASSLLVDLTSAFSML</sequence>
<dbReference type="HOGENOM" id="CLU_029389_3_1_1"/>
<keyword evidence="4" id="KW-1185">Reference proteome</keyword>
<organism evidence="3 4">
    <name type="scientific">Emiliania huxleyi (strain CCMP1516)</name>
    <dbReference type="NCBI Taxonomy" id="280463"/>
    <lineage>
        <taxon>Eukaryota</taxon>
        <taxon>Haptista</taxon>
        <taxon>Haptophyta</taxon>
        <taxon>Prymnesiophyceae</taxon>
        <taxon>Isochrysidales</taxon>
        <taxon>Noelaerhabdaceae</taxon>
        <taxon>Emiliania</taxon>
    </lineage>
</organism>
<dbReference type="RefSeq" id="XP_005773965.1">
    <property type="nucleotide sequence ID" value="XM_005773908.1"/>
</dbReference>
<proteinExistence type="inferred from homology"/>
<dbReference type="GO" id="GO:0006508">
    <property type="term" value="P:proteolysis"/>
    <property type="evidence" value="ECO:0007669"/>
    <property type="project" value="InterPro"/>
</dbReference>
<comment type="similarity">
    <text evidence="1">Belongs to the peptidase C14B family.</text>
</comment>
<dbReference type="GeneID" id="17267081"/>
<dbReference type="OMA" id="IRMALQW"/>
<dbReference type="GO" id="GO:0005737">
    <property type="term" value="C:cytoplasm"/>
    <property type="evidence" value="ECO:0007669"/>
    <property type="project" value="TreeGrafter"/>
</dbReference>
<dbReference type="STRING" id="2903.R1EEY0"/>
<dbReference type="eggNOG" id="KOG1546">
    <property type="taxonomic scope" value="Eukaryota"/>
</dbReference>
<feature type="domain" description="Peptidase C14 caspase" evidence="2">
    <location>
        <begin position="9"/>
        <end position="267"/>
    </location>
</feature>
<evidence type="ECO:0000313" key="4">
    <source>
        <dbReference type="Proteomes" id="UP000013827"/>
    </source>
</evidence>
<dbReference type="Proteomes" id="UP000013827">
    <property type="component" value="Unassembled WGS sequence"/>
</dbReference>